<proteinExistence type="predicted"/>
<dbReference type="EMBL" id="VPFL01000007">
    <property type="protein sequence ID" value="TXF12237.1"/>
    <property type="molecule type" value="Genomic_DNA"/>
</dbReference>
<feature type="transmembrane region" description="Helical" evidence="1">
    <location>
        <begin position="6"/>
        <end position="26"/>
    </location>
</feature>
<evidence type="ECO:0000256" key="1">
    <source>
        <dbReference type="SAM" id="Phobius"/>
    </source>
</evidence>
<dbReference type="RefSeq" id="WP_147799436.1">
    <property type="nucleotide sequence ID" value="NZ_VPFL01000007.1"/>
</dbReference>
<dbReference type="InterPro" id="IPR008621">
    <property type="entry name" value="Cbb3-typ_cyt_oxidase_comp"/>
</dbReference>
<dbReference type="InParanoid" id="A0A5C7ELI3"/>
<dbReference type="OrthoDB" id="8604580at2"/>
<comment type="caution">
    <text evidence="2">The sequence shown here is derived from an EMBL/GenBank/DDBJ whole genome shotgun (WGS) entry which is preliminary data.</text>
</comment>
<dbReference type="Proteomes" id="UP000321201">
    <property type="component" value="Unassembled WGS sequence"/>
</dbReference>
<accession>A0A5C7ELI3</accession>
<keyword evidence="1" id="KW-1133">Transmembrane helix</keyword>
<name>A0A5C7ELI3_9PROT</name>
<dbReference type="Pfam" id="PF05545">
    <property type="entry name" value="FixQ"/>
    <property type="match status" value="1"/>
</dbReference>
<dbReference type="AlphaFoldDB" id="A0A5C7ELI3"/>
<keyword evidence="1" id="KW-0812">Transmembrane</keyword>
<protein>
    <submittedName>
        <fullName evidence="2">CcoQ/FixQ family Cbb3-type cytochrome c oxidase assembly chaperone</fullName>
    </submittedName>
</protein>
<dbReference type="CDD" id="cd01324">
    <property type="entry name" value="cbb3_Oxidase_CcoQ"/>
    <property type="match status" value="1"/>
</dbReference>
<organism evidence="2 3">
    <name type="scientific">Pelomicrobium methylotrophicum</name>
    <dbReference type="NCBI Taxonomy" id="2602750"/>
    <lineage>
        <taxon>Bacteria</taxon>
        <taxon>Pseudomonadati</taxon>
        <taxon>Pseudomonadota</taxon>
        <taxon>Hydrogenophilia</taxon>
        <taxon>Hydrogenophilia incertae sedis</taxon>
        <taxon>Pelomicrobium</taxon>
    </lineage>
</organism>
<reference evidence="2 3" key="1">
    <citation type="submission" date="2019-08" db="EMBL/GenBank/DDBJ databases">
        <title>Pelomicrobium methylotrophicum gen. nov., sp. nov. a moderately thermophilic, facultatively anaerobic, lithoautotrophic and methylotrophic bacterium isolated from a terrestrial mud volcano.</title>
        <authorList>
            <person name="Slobodkina G.B."/>
            <person name="Merkel A.Y."/>
            <person name="Slobodkin A.I."/>
        </authorList>
    </citation>
    <scope>NUCLEOTIDE SEQUENCE [LARGE SCALE GENOMIC DNA]</scope>
    <source>
        <strain evidence="2 3">SM250</strain>
    </source>
</reference>
<sequence length="64" mass="7556">MDMIVAREIVTVLAFLGFLGIVWWAYGGRRKSRFEEAALAPFDDEERARIRRETEQARRKERGK</sequence>
<keyword evidence="1" id="KW-0472">Membrane</keyword>
<gene>
    <name evidence="2" type="ORF">FR698_06800</name>
</gene>
<evidence type="ECO:0000313" key="2">
    <source>
        <dbReference type="EMBL" id="TXF12237.1"/>
    </source>
</evidence>
<evidence type="ECO:0000313" key="3">
    <source>
        <dbReference type="Proteomes" id="UP000321201"/>
    </source>
</evidence>
<keyword evidence="3" id="KW-1185">Reference proteome</keyword>